<keyword evidence="6 11" id="KW-0798">TonB box</keyword>
<sequence>MSKSIMAFFLVCSVVMSYAQRSFNLQGTIRDSDNRQPISKVHISINGDKFISNAQGNFSLQLKEGNYTIEVTHPRFNSFKEYLNVDQNLKVEINLEHRTEDIERVVLNVKHRTPGAMIVTSLDKKIISRNISDNLGALLTHVSGVEGLKTGNNIIKPIIHGMYGSRVAILNNGVKMAEQEWGIEHAPNVDIGNYQHIDVVKGASALKFGNEAIGGIVLLEPAVYPKKDSLEGNVIMSGQSNGKGGGLNVSIVKLWKDGWALNTNGSYHKLGDLATPDYGLMNTGMESSSFNFGVQKKSVHRGFSLDYYLTHRKMGILRATHIGSVRGLYEAINSSRPIFERKFSYDIDSPQQVVEHHLLKLNAYDDFKNLGKIFLTYSFQYNHRQEYDVRRADFKALPALDMELMTHQINVNHLLERHKWSLESGVDVIYQNNYSDPMATKSQRLIPNYNKYTVGAYSVFKYKFNPHWNVEAAGRYDFNRYDAYKWYNTTQWEKRYAHLYPQFRIREENERTLTRPLLNYHNLSFNAGLEYKPSSSWRMKFNYARVDRAPNIAELLSDGIHHSAAMFERGDLGLKNETGSQLNFLLESNLALLQGLQISINPYFFYTRNYINQVPTGVSGYQGSIFPEWTYKQIDAKMFGVDVDIQWKLSHNWTYKGRGAYLYGQDITHDTPLILMPPFNLYNEIEFSRSQWHNFYISVNSRQVFRQNRYPYNPVYVTLYNAQGDVYQAEVDLSTPPKAYSLFGIQAGIDLYKNFSAGLIVNNLFNTNYRDYLNRLRFFSDETGRNFILQLKYNF</sequence>
<evidence type="ECO:0000256" key="7">
    <source>
        <dbReference type="ARBA" id="ARBA00023136"/>
    </source>
</evidence>
<evidence type="ECO:0000256" key="5">
    <source>
        <dbReference type="ARBA" id="ARBA00022729"/>
    </source>
</evidence>
<reference evidence="15 16" key="1">
    <citation type="submission" date="2019-11" db="EMBL/GenBank/DDBJ databases">
        <title>Characterization of Elizabethkingia argenteiflava sp. nov., isolated from inner surface of Soybean Pods.</title>
        <authorList>
            <person name="Mo S."/>
        </authorList>
    </citation>
    <scope>NUCLEOTIDE SEQUENCE [LARGE SCALE GENOMIC DNA]</scope>
    <source>
        <strain evidence="15 16">YB22</strain>
    </source>
</reference>
<feature type="signal peptide" evidence="12">
    <location>
        <begin position="1"/>
        <end position="19"/>
    </location>
</feature>
<keyword evidence="8 15" id="KW-0675">Receptor</keyword>
<dbReference type="InterPro" id="IPR039426">
    <property type="entry name" value="TonB-dep_rcpt-like"/>
</dbReference>
<accession>A0A845PZA7</accession>
<dbReference type="PROSITE" id="PS52016">
    <property type="entry name" value="TONB_DEPENDENT_REC_3"/>
    <property type="match status" value="1"/>
</dbReference>
<dbReference type="PANTHER" id="PTHR30069:SF29">
    <property type="entry name" value="HEMOGLOBIN AND HEMOGLOBIN-HAPTOGLOBIN-BINDING PROTEIN 1-RELATED"/>
    <property type="match status" value="1"/>
</dbReference>
<dbReference type="Pfam" id="PF07715">
    <property type="entry name" value="Plug"/>
    <property type="match status" value="1"/>
</dbReference>
<comment type="subcellular location">
    <subcellularLocation>
        <location evidence="1 10">Cell outer membrane</location>
        <topology evidence="1 10">Multi-pass membrane protein</topology>
    </subcellularLocation>
</comment>
<keyword evidence="9 10" id="KW-0998">Cell outer membrane</keyword>
<dbReference type="Pfam" id="PF00593">
    <property type="entry name" value="TonB_dep_Rec_b-barrel"/>
    <property type="match status" value="1"/>
</dbReference>
<keyword evidence="16" id="KW-1185">Reference proteome</keyword>
<dbReference type="InterPro" id="IPR008969">
    <property type="entry name" value="CarboxyPept-like_regulatory"/>
</dbReference>
<evidence type="ECO:0000313" key="15">
    <source>
        <dbReference type="EMBL" id="NAW51420.1"/>
    </source>
</evidence>
<evidence type="ECO:0000256" key="2">
    <source>
        <dbReference type="ARBA" id="ARBA00022448"/>
    </source>
</evidence>
<evidence type="ECO:0000256" key="9">
    <source>
        <dbReference type="ARBA" id="ARBA00023237"/>
    </source>
</evidence>
<evidence type="ECO:0000256" key="6">
    <source>
        <dbReference type="ARBA" id="ARBA00023077"/>
    </source>
</evidence>
<keyword evidence="2 10" id="KW-0813">Transport</keyword>
<dbReference type="Gene3D" id="2.40.170.20">
    <property type="entry name" value="TonB-dependent receptor, beta-barrel domain"/>
    <property type="match status" value="1"/>
</dbReference>
<evidence type="ECO:0000256" key="3">
    <source>
        <dbReference type="ARBA" id="ARBA00022452"/>
    </source>
</evidence>
<feature type="domain" description="TonB-dependent receptor-like beta-barrel" evidence="13">
    <location>
        <begin position="360"/>
        <end position="764"/>
    </location>
</feature>
<dbReference type="InterPro" id="IPR000531">
    <property type="entry name" value="Beta-barrel_TonB"/>
</dbReference>
<dbReference type="PANTHER" id="PTHR30069">
    <property type="entry name" value="TONB-DEPENDENT OUTER MEMBRANE RECEPTOR"/>
    <property type="match status" value="1"/>
</dbReference>
<keyword evidence="7 10" id="KW-0472">Membrane</keyword>
<feature type="domain" description="TonB-dependent receptor plug" evidence="14">
    <location>
        <begin position="118"/>
        <end position="216"/>
    </location>
</feature>
<proteinExistence type="inferred from homology"/>
<dbReference type="EMBL" id="JAAABJ010000527">
    <property type="protein sequence ID" value="NAW51420.1"/>
    <property type="molecule type" value="Genomic_DNA"/>
</dbReference>
<evidence type="ECO:0000256" key="12">
    <source>
        <dbReference type="SAM" id="SignalP"/>
    </source>
</evidence>
<comment type="caution">
    <text evidence="15">The sequence shown here is derived from an EMBL/GenBank/DDBJ whole genome shotgun (WGS) entry which is preliminary data.</text>
</comment>
<protein>
    <submittedName>
        <fullName evidence="15">TonB-dependent receptor</fullName>
    </submittedName>
</protein>
<keyword evidence="3 10" id="KW-1134">Transmembrane beta strand</keyword>
<dbReference type="GO" id="GO:0009279">
    <property type="term" value="C:cell outer membrane"/>
    <property type="evidence" value="ECO:0007669"/>
    <property type="project" value="UniProtKB-SubCell"/>
</dbReference>
<dbReference type="SUPFAM" id="SSF49464">
    <property type="entry name" value="Carboxypeptidase regulatory domain-like"/>
    <property type="match status" value="1"/>
</dbReference>
<dbReference type="Proteomes" id="UP000553459">
    <property type="component" value="Unassembled WGS sequence"/>
</dbReference>
<dbReference type="RefSeq" id="WP_166519701.1">
    <property type="nucleotide sequence ID" value="NZ_JAAABJ010000527.1"/>
</dbReference>
<keyword evidence="4 10" id="KW-0812">Transmembrane</keyword>
<dbReference type="InterPro" id="IPR037066">
    <property type="entry name" value="Plug_dom_sf"/>
</dbReference>
<dbReference type="GO" id="GO:0044718">
    <property type="term" value="P:siderophore transmembrane transport"/>
    <property type="evidence" value="ECO:0007669"/>
    <property type="project" value="TreeGrafter"/>
</dbReference>
<name>A0A845PZA7_9FLAO</name>
<evidence type="ECO:0000256" key="4">
    <source>
        <dbReference type="ARBA" id="ARBA00022692"/>
    </source>
</evidence>
<dbReference type="Gene3D" id="2.170.130.10">
    <property type="entry name" value="TonB-dependent receptor, plug domain"/>
    <property type="match status" value="1"/>
</dbReference>
<evidence type="ECO:0000259" key="13">
    <source>
        <dbReference type="Pfam" id="PF00593"/>
    </source>
</evidence>
<dbReference type="InterPro" id="IPR036942">
    <property type="entry name" value="Beta-barrel_TonB_sf"/>
</dbReference>
<dbReference type="Gene3D" id="2.60.40.1120">
    <property type="entry name" value="Carboxypeptidase-like, regulatory domain"/>
    <property type="match status" value="1"/>
</dbReference>
<feature type="chain" id="PRO_5032441400" evidence="12">
    <location>
        <begin position="20"/>
        <end position="795"/>
    </location>
</feature>
<evidence type="ECO:0000256" key="8">
    <source>
        <dbReference type="ARBA" id="ARBA00023170"/>
    </source>
</evidence>
<dbReference type="InterPro" id="IPR012910">
    <property type="entry name" value="Plug_dom"/>
</dbReference>
<gene>
    <name evidence="15" type="ORF">GNY06_08515</name>
</gene>
<dbReference type="GO" id="GO:0015344">
    <property type="term" value="F:siderophore uptake transmembrane transporter activity"/>
    <property type="evidence" value="ECO:0007669"/>
    <property type="project" value="TreeGrafter"/>
</dbReference>
<evidence type="ECO:0000256" key="1">
    <source>
        <dbReference type="ARBA" id="ARBA00004571"/>
    </source>
</evidence>
<dbReference type="AlphaFoldDB" id="A0A845PZA7"/>
<evidence type="ECO:0000313" key="16">
    <source>
        <dbReference type="Proteomes" id="UP000553459"/>
    </source>
</evidence>
<dbReference type="SUPFAM" id="SSF56935">
    <property type="entry name" value="Porins"/>
    <property type="match status" value="1"/>
</dbReference>
<organism evidence="15 16">
    <name type="scientific">Elizabethkingia argenteiflava</name>
    <dbReference type="NCBI Taxonomy" id="2681556"/>
    <lineage>
        <taxon>Bacteria</taxon>
        <taxon>Pseudomonadati</taxon>
        <taxon>Bacteroidota</taxon>
        <taxon>Flavobacteriia</taxon>
        <taxon>Flavobacteriales</taxon>
        <taxon>Weeksellaceae</taxon>
        <taxon>Elizabethkingia</taxon>
    </lineage>
</organism>
<keyword evidence="5 12" id="KW-0732">Signal</keyword>
<comment type="similarity">
    <text evidence="10 11">Belongs to the TonB-dependent receptor family.</text>
</comment>
<dbReference type="Pfam" id="PF13715">
    <property type="entry name" value="CarbopepD_reg_2"/>
    <property type="match status" value="1"/>
</dbReference>
<evidence type="ECO:0000256" key="10">
    <source>
        <dbReference type="PROSITE-ProRule" id="PRU01360"/>
    </source>
</evidence>
<evidence type="ECO:0000259" key="14">
    <source>
        <dbReference type="Pfam" id="PF07715"/>
    </source>
</evidence>
<evidence type="ECO:0000256" key="11">
    <source>
        <dbReference type="RuleBase" id="RU003357"/>
    </source>
</evidence>